<dbReference type="SUPFAM" id="SSF51316">
    <property type="entry name" value="Mss4-like"/>
    <property type="match status" value="1"/>
</dbReference>
<comment type="caution">
    <text evidence="6">The sequence shown here is derived from an EMBL/GenBank/DDBJ whole genome shotgun (WGS) entry which is preliminary data.</text>
</comment>
<evidence type="ECO:0000256" key="3">
    <source>
        <dbReference type="ARBA" id="ARBA00048488"/>
    </source>
</evidence>
<gene>
    <name evidence="4 6" type="primary">msrB</name>
    <name evidence="6" type="ORF">ACFO4O_05715</name>
</gene>
<dbReference type="RefSeq" id="WP_382406390.1">
    <property type="nucleotide sequence ID" value="NZ_JBHSGU010000002.1"/>
</dbReference>
<dbReference type="EC" id="1.8.4.12" evidence="4"/>
<dbReference type="PROSITE" id="PS51790">
    <property type="entry name" value="MSRB"/>
    <property type="match status" value="1"/>
</dbReference>
<reference evidence="7" key="1">
    <citation type="journal article" date="2019" name="Int. J. Syst. Evol. Microbiol.">
        <title>The Global Catalogue of Microorganisms (GCM) 10K type strain sequencing project: providing services to taxonomists for standard genome sequencing and annotation.</title>
        <authorList>
            <consortium name="The Broad Institute Genomics Platform"/>
            <consortium name="The Broad Institute Genome Sequencing Center for Infectious Disease"/>
            <person name="Wu L."/>
            <person name="Ma J."/>
        </authorList>
    </citation>
    <scope>NUCLEOTIDE SEQUENCE [LARGE SCALE GENOMIC DNA]</scope>
    <source>
        <strain evidence="7">KACC 12507</strain>
    </source>
</reference>
<dbReference type="NCBIfam" id="TIGR00357">
    <property type="entry name" value="peptide-methionine (R)-S-oxide reductase MsrB"/>
    <property type="match status" value="1"/>
</dbReference>
<sequence length="124" mass="13830">MSDPYKDKLTAEEYRVTRLAGTERPFTGEYLNNKATGNYLCKCCGAQLFDSGAKFDSGCGWPSFYEQSEQANVVYREDNSLGMSRVEILCKNCDAHLGHVFEDGPAPTGRRYCVNSVSLSFKES</sequence>
<feature type="binding site" evidence="4">
    <location>
        <position position="44"/>
    </location>
    <ligand>
        <name>Zn(2+)</name>
        <dbReference type="ChEBI" id="CHEBI:29105"/>
    </ligand>
</feature>
<feature type="binding site" evidence="4">
    <location>
        <position position="41"/>
    </location>
    <ligand>
        <name>Zn(2+)</name>
        <dbReference type="ChEBI" id="CHEBI:29105"/>
    </ligand>
</feature>
<comment type="similarity">
    <text evidence="1 4">Belongs to the MsrB Met sulfoxide reductase family.</text>
</comment>
<evidence type="ECO:0000313" key="7">
    <source>
        <dbReference type="Proteomes" id="UP001595897"/>
    </source>
</evidence>
<organism evidence="6 7">
    <name type="scientific">Glaciecola siphonariae</name>
    <dbReference type="NCBI Taxonomy" id="521012"/>
    <lineage>
        <taxon>Bacteria</taxon>
        <taxon>Pseudomonadati</taxon>
        <taxon>Pseudomonadota</taxon>
        <taxon>Gammaproteobacteria</taxon>
        <taxon>Alteromonadales</taxon>
        <taxon>Alteromonadaceae</taxon>
        <taxon>Glaciecola</taxon>
    </lineage>
</organism>
<dbReference type="PANTHER" id="PTHR10173">
    <property type="entry name" value="METHIONINE SULFOXIDE REDUCTASE"/>
    <property type="match status" value="1"/>
</dbReference>
<keyword evidence="4" id="KW-0479">Metal-binding</keyword>
<dbReference type="Pfam" id="PF01641">
    <property type="entry name" value="SelR"/>
    <property type="match status" value="1"/>
</dbReference>
<protein>
    <recommendedName>
        <fullName evidence="4">Peptide methionine sulfoxide reductase MsrB</fullName>
        <ecNumber evidence="4">1.8.4.12</ecNumber>
    </recommendedName>
    <alternativeName>
        <fullName evidence="4">Peptide-methionine (R)-S-oxide reductase</fullName>
    </alternativeName>
</protein>
<dbReference type="HAMAP" id="MF_01400">
    <property type="entry name" value="MsrB"/>
    <property type="match status" value="1"/>
</dbReference>
<feature type="active site" description="Nucleophile" evidence="4">
    <location>
        <position position="113"/>
    </location>
</feature>
<dbReference type="InterPro" id="IPR002579">
    <property type="entry name" value="Met_Sox_Rdtase_MsrB_dom"/>
</dbReference>
<dbReference type="EMBL" id="JBHSGU010000002">
    <property type="protein sequence ID" value="MFC4699652.1"/>
    <property type="molecule type" value="Genomic_DNA"/>
</dbReference>
<accession>A0ABV9LT10</accession>
<dbReference type="InterPro" id="IPR028427">
    <property type="entry name" value="Met_Sox_Rdtase_MsrB"/>
</dbReference>
<comment type="catalytic activity">
    <reaction evidence="3 4">
        <text>L-methionyl-[protein] + [thioredoxin]-disulfide + H2O = L-methionyl-(R)-S-oxide-[protein] + [thioredoxin]-dithiol</text>
        <dbReference type="Rhea" id="RHEA:24164"/>
        <dbReference type="Rhea" id="RHEA-COMP:10698"/>
        <dbReference type="Rhea" id="RHEA-COMP:10700"/>
        <dbReference type="Rhea" id="RHEA-COMP:12313"/>
        <dbReference type="Rhea" id="RHEA-COMP:12314"/>
        <dbReference type="ChEBI" id="CHEBI:15377"/>
        <dbReference type="ChEBI" id="CHEBI:16044"/>
        <dbReference type="ChEBI" id="CHEBI:29950"/>
        <dbReference type="ChEBI" id="CHEBI:45764"/>
        <dbReference type="ChEBI" id="CHEBI:50058"/>
        <dbReference type="EC" id="1.8.4.12"/>
    </reaction>
</comment>
<comment type="cofactor">
    <cofactor evidence="4">
        <name>Zn(2+)</name>
        <dbReference type="ChEBI" id="CHEBI:29105"/>
    </cofactor>
    <text evidence="4">Binds 1 zinc ion per subunit. The zinc ion is important for the structural integrity of the protein.</text>
</comment>
<evidence type="ECO:0000256" key="2">
    <source>
        <dbReference type="ARBA" id="ARBA00023002"/>
    </source>
</evidence>
<feature type="binding site" evidence="4">
    <location>
        <position position="90"/>
    </location>
    <ligand>
        <name>Zn(2+)</name>
        <dbReference type="ChEBI" id="CHEBI:29105"/>
    </ligand>
</feature>
<dbReference type="PANTHER" id="PTHR10173:SF52">
    <property type="entry name" value="METHIONINE-R-SULFOXIDE REDUCTASE B1"/>
    <property type="match status" value="1"/>
</dbReference>
<dbReference type="Gene3D" id="2.170.150.20">
    <property type="entry name" value="Peptide methionine sulfoxide reductase"/>
    <property type="match status" value="1"/>
</dbReference>
<dbReference type="GO" id="GO:0033743">
    <property type="term" value="F:peptide-methionine (R)-S-oxide reductase activity"/>
    <property type="evidence" value="ECO:0007669"/>
    <property type="project" value="UniProtKB-EC"/>
</dbReference>
<dbReference type="Proteomes" id="UP001595897">
    <property type="component" value="Unassembled WGS sequence"/>
</dbReference>
<keyword evidence="2 4" id="KW-0560">Oxidoreductase</keyword>
<feature type="binding site" evidence="4">
    <location>
        <position position="93"/>
    </location>
    <ligand>
        <name>Zn(2+)</name>
        <dbReference type="ChEBI" id="CHEBI:29105"/>
    </ligand>
</feature>
<evidence type="ECO:0000256" key="1">
    <source>
        <dbReference type="ARBA" id="ARBA00007174"/>
    </source>
</evidence>
<dbReference type="InterPro" id="IPR011057">
    <property type="entry name" value="Mss4-like_sf"/>
</dbReference>
<name>A0ABV9LT10_9ALTE</name>
<evidence type="ECO:0000259" key="5">
    <source>
        <dbReference type="PROSITE" id="PS51790"/>
    </source>
</evidence>
<proteinExistence type="inferred from homology"/>
<keyword evidence="7" id="KW-1185">Reference proteome</keyword>
<keyword evidence="4" id="KW-0862">Zinc</keyword>
<evidence type="ECO:0000313" key="6">
    <source>
        <dbReference type="EMBL" id="MFC4699652.1"/>
    </source>
</evidence>
<evidence type="ECO:0000256" key="4">
    <source>
        <dbReference type="HAMAP-Rule" id="MF_01400"/>
    </source>
</evidence>
<feature type="domain" description="MsrB" evidence="5">
    <location>
        <begin position="2"/>
        <end position="124"/>
    </location>
</feature>